<evidence type="ECO:0000313" key="1">
    <source>
        <dbReference type="EMBL" id="RHZ81940.1"/>
    </source>
</evidence>
<dbReference type="OrthoDB" id="2356848at2759"/>
<comment type="caution">
    <text evidence="1">The sequence shown here is derived from an EMBL/GenBank/DDBJ whole genome shotgun (WGS) entry which is preliminary data.</text>
</comment>
<reference evidence="1 2" key="1">
    <citation type="submission" date="2018-08" db="EMBL/GenBank/DDBJ databases">
        <title>Genome and evolution of the arbuscular mycorrhizal fungus Diversispora epigaea (formerly Glomus versiforme) and its bacterial endosymbionts.</title>
        <authorList>
            <person name="Sun X."/>
            <person name="Fei Z."/>
            <person name="Harrison M."/>
        </authorList>
    </citation>
    <scope>NUCLEOTIDE SEQUENCE [LARGE SCALE GENOMIC DNA]</scope>
    <source>
        <strain evidence="1 2">IT104</strain>
    </source>
</reference>
<keyword evidence="2" id="KW-1185">Reference proteome</keyword>
<protein>
    <submittedName>
        <fullName evidence="1">Uncharacterized protein</fullName>
    </submittedName>
</protein>
<proteinExistence type="predicted"/>
<accession>A0A397JAY6</accession>
<dbReference type="AlphaFoldDB" id="A0A397JAY6"/>
<sequence length="129" mass="15417">MLQVRDNETPNEWMKQIWERFIYFRKNDQLFNNSKNIKARKTIIYWNEINGFYKYHSIVTDITICFFCNQLVYTGLQTKNIGNYNYIGMEKHQVSHCTRNNFCDISYNELRVEGLIDIKASSIITPLAN</sequence>
<organism evidence="1 2">
    <name type="scientific">Diversispora epigaea</name>
    <dbReference type="NCBI Taxonomy" id="1348612"/>
    <lineage>
        <taxon>Eukaryota</taxon>
        <taxon>Fungi</taxon>
        <taxon>Fungi incertae sedis</taxon>
        <taxon>Mucoromycota</taxon>
        <taxon>Glomeromycotina</taxon>
        <taxon>Glomeromycetes</taxon>
        <taxon>Diversisporales</taxon>
        <taxon>Diversisporaceae</taxon>
        <taxon>Diversispora</taxon>
    </lineage>
</organism>
<dbReference type="EMBL" id="PQFF01000108">
    <property type="protein sequence ID" value="RHZ81940.1"/>
    <property type="molecule type" value="Genomic_DNA"/>
</dbReference>
<gene>
    <name evidence="1" type="ORF">Glove_116g9</name>
</gene>
<evidence type="ECO:0000313" key="2">
    <source>
        <dbReference type="Proteomes" id="UP000266861"/>
    </source>
</evidence>
<name>A0A397JAY6_9GLOM</name>
<dbReference type="Proteomes" id="UP000266861">
    <property type="component" value="Unassembled WGS sequence"/>
</dbReference>